<feature type="transmembrane region" description="Helical" evidence="1">
    <location>
        <begin position="235"/>
        <end position="254"/>
    </location>
</feature>
<dbReference type="AlphaFoldDB" id="A0A226DQE2"/>
<accession>A0A226DQE2</accession>
<keyword evidence="1" id="KW-0812">Transmembrane</keyword>
<evidence type="ECO:0000256" key="1">
    <source>
        <dbReference type="SAM" id="Phobius"/>
    </source>
</evidence>
<reference evidence="2 3" key="1">
    <citation type="submission" date="2015-12" db="EMBL/GenBank/DDBJ databases">
        <title>The genome of Folsomia candida.</title>
        <authorList>
            <person name="Faddeeva A."/>
            <person name="Derks M.F."/>
            <person name="Anvar Y."/>
            <person name="Smit S."/>
            <person name="Van Straalen N."/>
            <person name="Roelofs D."/>
        </authorList>
    </citation>
    <scope>NUCLEOTIDE SEQUENCE [LARGE SCALE GENOMIC DNA]</scope>
    <source>
        <strain evidence="2 3">VU population</strain>
        <tissue evidence="2">Whole body</tissue>
    </source>
</reference>
<comment type="caution">
    <text evidence="2">The sequence shown here is derived from an EMBL/GenBank/DDBJ whole genome shotgun (WGS) entry which is preliminary data.</text>
</comment>
<feature type="transmembrane region" description="Helical" evidence="1">
    <location>
        <begin position="266"/>
        <end position="285"/>
    </location>
</feature>
<keyword evidence="1" id="KW-1133">Transmembrane helix</keyword>
<keyword evidence="1" id="KW-0472">Membrane</keyword>
<proteinExistence type="predicted"/>
<protein>
    <submittedName>
        <fullName evidence="2">Uncharacterized protein</fullName>
    </submittedName>
</protein>
<evidence type="ECO:0000313" key="2">
    <source>
        <dbReference type="EMBL" id="OXA46426.1"/>
    </source>
</evidence>
<dbReference type="Proteomes" id="UP000198287">
    <property type="component" value="Unassembled WGS sequence"/>
</dbReference>
<name>A0A226DQE2_FOLCA</name>
<evidence type="ECO:0000313" key="3">
    <source>
        <dbReference type="Proteomes" id="UP000198287"/>
    </source>
</evidence>
<feature type="transmembrane region" description="Helical" evidence="1">
    <location>
        <begin position="102"/>
        <end position="122"/>
    </location>
</feature>
<dbReference type="EMBL" id="LNIX01000015">
    <property type="protein sequence ID" value="OXA46426.1"/>
    <property type="molecule type" value="Genomic_DNA"/>
</dbReference>
<gene>
    <name evidence="2" type="ORF">Fcan01_18701</name>
</gene>
<organism evidence="2 3">
    <name type="scientific">Folsomia candida</name>
    <name type="common">Springtail</name>
    <dbReference type="NCBI Taxonomy" id="158441"/>
    <lineage>
        <taxon>Eukaryota</taxon>
        <taxon>Metazoa</taxon>
        <taxon>Ecdysozoa</taxon>
        <taxon>Arthropoda</taxon>
        <taxon>Hexapoda</taxon>
        <taxon>Collembola</taxon>
        <taxon>Entomobryomorpha</taxon>
        <taxon>Isotomoidea</taxon>
        <taxon>Isotomidae</taxon>
        <taxon>Proisotominae</taxon>
        <taxon>Folsomia</taxon>
    </lineage>
</organism>
<feature type="transmembrane region" description="Helical" evidence="1">
    <location>
        <begin position="191"/>
        <end position="215"/>
    </location>
</feature>
<feature type="transmembrane region" description="Helical" evidence="1">
    <location>
        <begin position="297"/>
        <end position="319"/>
    </location>
</feature>
<feature type="transmembrane region" description="Helical" evidence="1">
    <location>
        <begin position="142"/>
        <end position="164"/>
    </location>
</feature>
<sequence>MYMHFGKMGIGPWYRIGLSMSNAVILAAIIETIISCNAASHSLAYSLAKYQYGLHGHAPGHLPTEVANHPQWVLFGVTLFVQILADILLWIAVIVKGNRHFALIWVMATLVRTSYTAVLHTFTQEEWERSYPVMEAIQKITAFLWGTMIFGFCAITGVQASYYLSTEEGRAKISPVGEGILALRDYYRENLVQLAVVLLFSEIVTNIHRCFHYPITAYLDEAKFYLGYTTAPDEMGFNISIATIVINAFGLILLTVKYSGVQKAWVVAYVILILVHLLLLAYVAIDWSPVNVQPHMFNGFFLVSVAHLIYKVGILYVYYKSMGQIVERRESQSASQQSVDRQIGEP</sequence>
<keyword evidence="3" id="KW-1185">Reference proteome</keyword>
<feature type="transmembrane region" description="Helical" evidence="1">
    <location>
        <begin position="72"/>
        <end position="95"/>
    </location>
</feature>